<evidence type="ECO:0000256" key="4">
    <source>
        <dbReference type="ARBA" id="ARBA00022833"/>
    </source>
</evidence>
<dbReference type="InterPro" id="IPR035441">
    <property type="entry name" value="TFIIS/LEDGF_dom_sf"/>
</dbReference>
<dbReference type="AlphaFoldDB" id="A0A1Y1VZ06"/>
<dbReference type="PANTHER" id="PTHR11477">
    <property type="entry name" value="TRANSCRIPTION FACTOR S-II ZINC FINGER DOMAIN-CONTAINING PROTEIN"/>
    <property type="match status" value="1"/>
</dbReference>
<dbReference type="PROSITE" id="PS51319">
    <property type="entry name" value="TFIIS_N"/>
    <property type="match status" value="1"/>
</dbReference>
<keyword evidence="3 6" id="KW-0863">Zinc-finger</keyword>
<dbReference type="GO" id="GO:0006368">
    <property type="term" value="P:transcription elongation by RNA polymerase II"/>
    <property type="evidence" value="ECO:0007669"/>
    <property type="project" value="TreeGrafter"/>
</dbReference>
<keyword evidence="2" id="KW-0479">Metal-binding</keyword>
<evidence type="ECO:0000259" key="10">
    <source>
        <dbReference type="PROSITE" id="PS51319"/>
    </source>
</evidence>
<dbReference type="GeneID" id="63807294"/>
<dbReference type="Pfam" id="PF07500">
    <property type="entry name" value="TFIIS_M"/>
    <property type="match status" value="1"/>
</dbReference>
<evidence type="ECO:0000313" key="13">
    <source>
        <dbReference type="Proteomes" id="UP000193922"/>
    </source>
</evidence>
<organism evidence="12 13">
    <name type="scientific">Linderina pennispora</name>
    <dbReference type="NCBI Taxonomy" id="61395"/>
    <lineage>
        <taxon>Eukaryota</taxon>
        <taxon>Fungi</taxon>
        <taxon>Fungi incertae sedis</taxon>
        <taxon>Zoopagomycota</taxon>
        <taxon>Kickxellomycotina</taxon>
        <taxon>Kickxellomycetes</taxon>
        <taxon>Kickxellales</taxon>
        <taxon>Kickxellaceae</taxon>
        <taxon>Linderina</taxon>
    </lineage>
</organism>
<dbReference type="EMBL" id="MCFD01000016">
    <property type="protein sequence ID" value="ORX66255.1"/>
    <property type="molecule type" value="Genomic_DNA"/>
</dbReference>
<feature type="domain" description="TFIIS central" evidence="11">
    <location>
        <begin position="135"/>
        <end position="208"/>
    </location>
</feature>
<proteinExistence type="predicted"/>
<dbReference type="SUPFAM" id="SSF57783">
    <property type="entry name" value="Zinc beta-ribbon"/>
    <property type="match status" value="1"/>
</dbReference>
<evidence type="ECO:0000256" key="8">
    <source>
        <dbReference type="SAM" id="MobiDB-lite"/>
    </source>
</evidence>
<dbReference type="GO" id="GO:0006362">
    <property type="term" value="P:transcription elongation by RNA polymerase I"/>
    <property type="evidence" value="ECO:0007669"/>
    <property type="project" value="TreeGrafter"/>
</dbReference>
<comment type="subcellular location">
    <subcellularLocation>
        <location evidence="1 7">Nucleus</location>
    </subcellularLocation>
</comment>
<dbReference type="GO" id="GO:0005634">
    <property type="term" value="C:nucleus"/>
    <property type="evidence" value="ECO:0007669"/>
    <property type="project" value="UniProtKB-SubCell"/>
</dbReference>
<dbReference type="PANTHER" id="PTHR11477:SF0">
    <property type="entry name" value="IP08861P-RELATED"/>
    <property type="match status" value="1"/>
</dbReference>
<dbReference type="Proteomes" id="UP000193922">
    <property type="component" value="Unassembled WGS sequence"/>
</dbReference>
<dbReference type="CDD" id="cd13749">
    <property type="entry name" value="Zn-ribbon_TFIIS"/>
    <property type="match status" value="1"/>
</dbReference>
<dbReference type="InterPro" id="IPR017923">
    <property type="entry name" value="TFIIS_N"/>
</dbReference>
<evidence type="ECO:0000256" key="6">
    <source>
        <dbReference type="PROSITE-ProRule" id="PRU00472"/>
    </source>
</evidence>
<evidence type="ECO:0000259" key="9">
    <source>
        <dbReference type="PROSITE" id="PS51133"/>
    </source>
</evidence>
<evidence type="ECO:0000256" key="3">
    <source>
        <dbReference type="ARBA" id="ARBA00022771"/>
    </source>
</evidence>
<dbReference type="PROSITE" id="PS51133">
    <property type="entry name" value="ZF_TFIIS_2"/>
    <property type="match status" value="1"/>
</dbReference>
<dbReference type="Gene3D" id="1.20.930.10">
    <property type="entry name" value="Conserved domain common to transcription factors TFIIS, elongin A, CRSP70"/>
    <property type="match status" value="1"/>
</dbReference>
<evidence type="ECO:0000259" key="11">
    <source>
        <dbReference type="PROSITE" id="PS51321"/>
    </source>
</evidence>
<dbReference type="SMART" id="SM00440">
    <property type="entry name" value="ZnF_C2C2"/>
    <property type="match status" value="1"/>
</dbReference>
<dbReference type="PROSITE" id="PS51321">
    <property type="entry name" value="TFIIS_CENTRAL"/>
    <property type="match status" value="1"/>
</dbReference>
<dbReference type="RefSeq" id="XP_040740265.1">
    <property type="nucleotide sequence ID" value="XM_040890646.1"/>
</dbReference>
<dbReference type="GO" id="GO:0008270">
    <property type="term" value="F:zinc ion binding"/>
    <property type="evidence" value="ECO:0007669"/>
    <property type="project" value="UniProtKB-KW"/>
</dbReference>
<evidence type="ECO:0000256" key="2">
    <source>
        <dbReference type="ARBA" id="ARBA00022723"/>
    </source>
</evidence>
<dbReference type="FunFam" id="2.20.25.10:FF:000001">
    <property type="entry name" value="Probable Transcription elongation factor S-II"/>
    <property type="match status" value="1"/>
</dbReference>
<dbReference type="Gene3D" id="2.20.25.10">
    <property type="match status" value="1"/>
</dbReference>
<dbReference type="Pfam" id="PF08711">
    <property type="entry name" value="Med26"/>
    <property type="match status" value="1"/>
</dbReference>
<dbReference type="Pfam" id="PF01096">
    <property type="entry name" value="Zn_ribbon_TFIIS"/>
    <property type="match status" value="1"/>
</dbReference>
<evidence type="ECO:0000256" key="7">
    <source>
        <dbReference type="PROSITE-ProRule" id="PRU00649"/>
    </source>
</evidence>
<dbReference type="InterPro" id="IPR036575">
    <property type="entry name" value="TFIIS_cen_dom_sf"/>
</dbReference>
<dbReference type="GO" id="GO:0000977">
    <property type="term" value="F:RNA polymerase II transcription regulatory region sequence-specific DNA binding"/>
    <property type="evidence" value="ECO:0007669"/>
    <property type="project" value="TreeGrafter"/>
</dbReference>
<dbReference type="GO" id="GO:0031564">
    <property type="term" value="P:transcription antitermination"/>
    <property type="evidence" value="ECO:0007669"/>
    <property type="project" value="TreeGrafter"/>
</dbReference>
<protein>
    <submittedName>
        <fullName evidence="12">Transcription elongation factor</fullName>
    </submittedName>
</protein>
<evidence type="ECO:0000256" key="1">
    <source>
        <dbReference type="ARBA" id="ARBA00004123"/>
    </source>
</evidence>
<feature type="domain" description="TFIIS N-terminal" evidence="10">
    <location>
        <begin position="9"/>
        <end position="79"/>
    </location>
</feature>
<dbReference type="Gene3D" id="1.10.472.30">
    <property type="entry name" value="Transcription elongation factor S-II, central domain"/>
    <property type="match status" value="1"/>
</dbReference>
<feature type="region of interest" description="Disordered" evidence="8">
    <location>
        <begin position="81"/>
        <end position="129"/>
    </location>
</feature>
<dbReference type="GO" id="GO:0031440">
    <property type="term" value="P:regulation of mRNA 3'-end processing"/>
    <property type="evidence" value="ECO:0007669"/>
    <property type="project" value="TreeGrafter"/>
</dbReference>
<dbReference type="InterPro" id="IPR001222">
    <property type="entry name" value="Znf_TFIIS"/>
</dbReference>
<gene>
    <name evidence="12" type="ORF">DL89DRAFT_295510</name>
</gene>
<dbReference type="SMART" id="SM00510">
    <property type="entry name" value="TFS2M"/>
    <property type="match status" value="1"/>
</dbReference>
<comment type="caution">
    <text evidence="12">The sequence shown here is derived from an EMBL/GenBank/DDBJ whole genome shotgun (WGS) entry which is preliminary data.</text>
</comment>
<dbReference type="InterPro" id="IPR035100">
    <property type="entry name" value="TF_IIS-typ"/>
</dbReference>
<evidence type="ECO:0000313" key="12">
    <source>
        <dbReference type="EMBL" id="ORX66255.1"/>
    </source>
</evidence>
<feature type="compositionally biased region" description="Low complexity" evidence="8">
    <location>
        <begin position="81"/>
        <end position="111"/>
    </location>
</feature>
<reference evidence="12 13" key="1">
    <citation type="submission" date="2016-07" db="EMBL/GenBank/DDBJ databases">
        <title>Pervasive Adenine N6-methylation of Active Genes in Fungi.</title>
        <authorList>
            <consortium name="DOE Joint Genome Institute"/>
            <person name="Mondo S.J."/>
            <person name="Dannebaum R.O."/>
            <person name="Kuo R.C."/>
            <person name="Labutti K."/>
            <person name="Haridas S."/>
            <person name="Kuo A."/>
            <person name="Salamov A."/>
            <person name="Ahrendt S.R."/>
            <person name="Lipzen A."/>
            <person name="Sullivan W."/>
            <person name="Andreopoulos W.B."/>
            <person name="Clum A."/>
            <person name="Lindquist E."/>
            <person name="Daum C."/>
            <person name="Ramamoorthy G.K."/>
            <person name="Gryganskyi A."/>
            <person name="Culley D."/>
            <person name="Magnuson J.K."/>
            <person name="James T.Y."/>
            <person name="O'Malley M.A."/>
            <person name="Stajich J.E."/>
            <person name="Spatafora J.W."/>
            <person name="Visel A."/>
            <person name="Grigoriev I.V."/>
        </authorList>
    </citation>
    <scope>NUCLEOTIDE SEQUENCE [LARGE SCALE GENOMIC DNA]</scope>
    <source>
        <strain evidence="12 13">ATCC 12442</strain>
    </source>
</reference>
<keyword evidence="12" id="KW-0648">Protein biosynthesis</keyword>
<keyword evidence="13" id="KW-1185">Reference proteome</keyword>
<dbReference type="PIRSF" id="PIRSF006704">
    <property type="entry name" value="TF_IIS"/>
    <property type="match status" value="1"/>
</dbReference>
<keyword evidence="4" id="KW-0862">Zinc</keyword>
<dbReference type="SUPFAM" id="SSF46942">
    <property type="entry name" value="Elongation factor TFIIS domain 2"/>
    <property type="match status" value="1"/>
</dbReference>
<name>A0A1Y1VZ06_9FUNG</name>
<dbReference type="GO" id="GO:0001139">
    <property type="term" value="F:RNA polymerase II complex recruiting activity"/>
    <property type="evidence" value="ECO:0007669"/>
    <property type="project" value="TreeGrafter"/>
</dbReference>
<sequence>MSDVAHKQEELQRLRKALTEAHDSGKKTAIQEVLTQLYSIRVDEKLLRAVGKLRNNEDAEIATQAKRLVHKWKKDVMAANAKGGSNSANGSTNGSANGSANGTAANSGASAEQPPPAMRRASSTAGARTVASDGITIPAPEMLYNAMAVDSNADGELIAKRAAAIERIEYAKESGATPNYKARIRSLVLNLKDKKNPALRMRVVDGNIYARAAVLDVQGGDGVRRSEGADGEIKEENLFKAQGAGQTEAETDQFRCGRCKSRKCTYYQMQTRSADEPMTTFVTCTNCNNRWKFC</sequence>
<keyword evidence="5 7" id="KW-0539">Nucleus</keyword>
<dbReference type="PROSITE" id="PS00466">
    <property type="entry name" value="ZF_TFIIS_1"/>
    <property type="match status" value="1"/>
</dbReference>
<dbReference type="InterPro" id="IPR003618">
    <property type="entry name" value="TFIIS_cen_dom"/>
</dbReference>
<feature type="domain" description="TFIIS-type" evidence="9">
    <location>
        <begin position="252"/>
        <end position="292"/>
    </location>
</feature>
<dbReference type="SUPFAM" id="SSF47676">
    <property type="entry name" value="Conserved domain common to transcription factors TFIIS, elongin A, CRSP70"/>
    <property type="match status" value="1"/>
</dbReference>
<keyword evidence="12" id="KW-0251">Elongation factor</keyword>
<evidence type="ECO:0000256" key="5">
    <source>
        <dbReference type="ARBA" id="ARBA00023242"/>
    </source>
</evidence>
<dbReference type="OrthoDB" id="44867at2759"/>
<accession>A0A1Y1VZ06</accession>
<dbReference type="GO" id="GO:0003746">
    <property type="term" value="F:translation elongation factor activity"/>
    <property type="evidence" value="ECO:0007669"/>
    <property type="project" value="UniProtKB-KW"/>
</dbReference>
<dbReference type="STRING" id="61395.A0A1Y1VZ06"/>